<organism evidence="7 8">
    <name type="scientific">Venenivibrio stagnispumantis</name>
    <dbReference type="NCBI Taxonomy" id="407998"/>
    <lineage>
        <taxon>Bacteria</taxon>
        <taxon>Pseudomonadati</taxon>
        <taxon>Aquificota</taxon>
        <taxon>Aquificia</taxon>
        <taxon>Aquificales</taxon>
        <taxon>Hydrogenothermaceae</taxon>
        <taxon>Venenivibrio</taxon>
    </lineage>
</organism>
<dbReference type="RefSeq" id="WP_265133694.1">
    <property type="nucleotide sequence ID" value="NZ_FXTX01000001.1"/>
</dbReference>
<dbReference type="GO" id="GO:0019867">
    <property type="term" value="C:outer membrane"/>
    <property type="evidence" value="ECO:0007669"/>
    <property type="project" value="InterPro"/>
</dbReference>
<evidence type="ECO:0000256" key="4">
    <source>
        <dbReference type="ARBA" id="ARBA00023136"/>
    </source>
</evidence>
<evidence type="ECO:0000313" key="8">
    <source>
        <dbReference type="Proteomes" id="UP001157947"/>
    </source>
</evidence>
<feature type="domain" description="POTRA" evidence="6">
    <location>
        <begin position="76"/>
        <end position="153"/>
    </location>
</feature>
<accession>A0AA46ACJ5</accession>
<dbReference type="InterPro" id="IPR000184">
    <property type="entry name" value="Bac_surfAg_D15"/>
</dbReference>
<feature type="chain" id="PRO_5041372737" evidence="5">
    <location>
        <begin position="21"/>
        <end position="853"/>
    </location>
</feature>
<keyword evidence="2" id="KW-1134">Transmembrane beta strand</keyword>
<dbReference type="Pfam" id="PF07244">
    <property type="entry name" value="POTRA"/>
    <property type="match status" value="2"/>
</dbReference>
<evidence type="ECO:0000256" key="1">
    <source>
        <dbReference type="ARBA" id="ARBA00004370"/>
    </source>
</evidence>
<dbReference type="Pfam" id="PF01103">
    <property type="entry name" value="Omp85"/>
    <property type="match status" value="1"/>
</dbReference>
<keyword evidence="3" id="KW-0812">Transmembrane</keyword>
<evidence type="ECO:0000256" key="2">
    <source>
        <dbReference type="ARBA" id="ARBA00022452"/>
    </source>
</evidence>
<name>A0AA46ACJ5_9AQUI</name>
<dbReference type="Gene3D" id="3.10.20.310">
    <property type="entry name" value="membrane protein fhac"/>
    <property type="match status" value="2"/>
</dbReference>
<dbReference type="PANTHER" id="PTHR12815:SF18">
    <property type="entry name" value="SORTING AND ASSEMBLY MACHINERY COMPONENT 50 HOMOLOG"/>
    <property type="match status" value="1"/>
</dbReference>
<sequence>MTKIRNKLFLALITFGFAFAGETDIIQSNYPLPYNNIYDIYEKHKDIQEIKKFLDYTNDFLDIKIQNNKIIATKKPIIKKIEIYGNKAFWDNEILAVSGIRENQSIDPQILENLPQRIKQFYADNGYLKADVQIQKEITSDGYIYIKIVIDEGNQIKINDFIIISDISLSDEQISKYKNRLKNLFKEEKTLFFFLPKKIARLQEIQDKIDDFCDEIKKEGYYEAYCLLDGFDIKKDKADIKVAINFGTKYIVRFYGNQNFSKEQLEKFINFQDTGITYYWLRDFANRIENFYKENGYIDANIKLETEEENGTTYLNYYIIEGEKYQIDKVNVYSDKEATKNYIIEKIKDKNLGEIYRFLENLKEKYIKNGYLNADFNLQQKISDLEKKIDLDISFNVGKQYILGEVKFEGYPYKQKMKLPAVYNPEYILSIQDNFKRFMKDKGYLDADVLLDVQFEEKEDKMYAKAIMNAIPGNIYENGDVFVYGSYYMKPSPILWQVSKEKYFNKEDFDTEVEQIYNSRLFDFVNPVLDTEDKKINKIYIIHDDKRGYFQGSVGYNTDQQFKASISTTLKNLFNYGFISSLYLERSNFQTNYRLAFGNTLLPYKLTGFVSGFKSTQTHRYYDIDFKGYDLTLTRRVNKWVTNILFLEYKNNDLSDKATTKSSFNTLKASLTIIDDHRDNKFDAKSGYYISGKLEKEFKDIDFYKIELSGRYYISFLDDYITFSQRFQTGYIYKSIEKLPLSERYYLGGISSMRGFAFEELAGKEKIGGKSFNLINNDLRFLIYPKYNLYGLVFADFGQVYSKKYEFSFRKTAGVGVYIPTPVGALIFDIAKKLDKKPDESNYRIEFSIGTSF</sequence>
<keyword evidence="5" id="KW-0732">Signal</keyword>
<dbReference type="InterPro" id="IPR034746">
    <property type="entry name" value="POTRA"/>
</dbReference>
<dbReference type="Gene3D" id="2.40.160.50">
    <property type="entry name" value="membrane protein fhac: a member of the omp85/tpsb transporter family"/>
    <property type="match status" value="1"/>
</dbReference>
<evidence type="ECO:0000259" key="6">
    <source>
        <dbReference type="PROSITE" id="PS51779"/>
    </source>
</evidence>
<comment type="caution">
    <text evidence="7">The sequence shown here is derived from an EMBL/GenBank/DDBJ whole genome shotgun (WGS) entry which is preliminary data.</text>
</comment>
<comment type="subcellular location">
    <subcellularLocation>
        <location evidence="1">Membrane</location>
    </subcellularLocation>
</comment>
<dbReference type="EMBL" id="FXTX01000001">
    <property type="protein sequence ID" value="SMP00198.1"/>
    <property type="molecule type" value="Genomic_DNA"/>
</dbReference>
<protein>
    <submittedName>
        <fullName evidence="7">Outer membrane protein insertion porin family</fullName>
    </submittedName>
</protein>
<evidence type="ECO:0000313" key="7">
    <source>
        <dbReference type="EMBL" id="SMP00198.1"/>
    </source>
</evidence>
<dbReference type="PANTHER" id="PTHR12815">
    <property type="entry name" value="SORTING AND ASSEMBLY MACHINERY SAMM50 PROTEIN FAMILY MEMBER"/>
    <property type="match status" value="1"/>
</dbReference>
<dbReference type="InterPro" id="IPR039910">
    <property type="entry name" value="D15-like"/>
</dbReference>
<reference evidence="7" key="1">
    <citation type="submission" date="2017-05" db="EMBL/GenBank/DDBJ databases">
        <authorList>
            <person name="Varghese N."/>
            <person name="Submissions S."/>
        </authorList>
    </citation>
    <scope>NUCLEOTIDE SEQUENCE</scope>
    <source>
        <strain evidence="7">DSM 18763</strain>
    </source>
</reference>
<gene>
    <name evidence="7" type="ORF">SAMN06264868_1016</name>
</gene>
<keyword evidence="4" id="KW-0472">Membrane</keyword>
<keyword evidence="8" id="KW-1185">Reference proteome</keyword>
<feature type="signal peptide" evidence="5">
    <location>
        <begin position="1"/>
        <end position="20"/>
    </location>
</feature>
<dbReference type="AlphaFoldDB" id="A0AA46ACJ5"/>
<evidence type="ECO:0000256" key="3">
    <source>
        <dbReference type="ARBA" id="ARBA00022692"/>
    </source>
</evidence>
<dbReference type="PROSITE" id="PS51779">
    <property type="entry name" value="POTRA"/>
    <property type="match status" value="1"/>
</dbReference>
<evidence type="ECO:0000256" key="5">
    <source>
        <dbReference type="SAM" id="SignalP"/>
    </source>
</evidence>
<dbReference type="Proteomes" id="UP001157947">
    <property type="component" value="Unassembled WGS sequence"/>
</dbReference>
<dbReference type="InterPro" id="IPR010827">
    <property type="entry name" value="BamA/TamA_POTRA"/>
</dbReference>
<proteinExistence type="predicted"/>